<dbReference type="AlphaFoldDB" id="A0A1G6WID1"/>
<evidence type="ECO:0000313" key="1">
    <source>
        <dbReference type="EMBL" id="SDD65463.1"/>
    </source>
</evidence>
<sequence length="125" mass="13459">MNHVKTLLLLIAIAAGGYYVYNEHFSVTAITVDSYQALLKKAEATSVSLDEVKVGANNLAAFICSDPSYQVTGGSTPANCMARYENYREMCENRIFGQSPQSFASKSEVIAIAKRYTSCVGAVGS</sequence>
<protein>
    <submittedName>
        <fullName evidence="1">Uncharacterized protein</fullName>
    </submittedName>
</protein>
<evidence type="ECO:0000313" key="2">
    <source>
        <dbReference type="Proteomes" id="UP000182413"/>
    </source>
</evidence>
<name>A0A1G6WID1_9GAMM</name>
<gene>
    <name evidence="1" type="ORF">SAMN05216575_1011019</name>
</gene>
<proteinExistence type="predicted"/>
<reference evidence="1 2" key="1">
    <citation type="submission" date="2016-10" db="EMBL/GenBank/DDBJ databases">
        <authorList>
            <person name="de Groot N.N."/>
        </authorList>
    </citation>
    <scope>NUCLEOTIDE SEQUENCE [LARGE SCALE GENOMIC DNA]</scope>
    <source>
        <strain evidence="1 2">JCM 10630</strain>
    </source>
</reference>
<accession>A0A1G6WID1</accession>
<dbReference type="EMBL" id="FNAE01000001">
    <property type="protein sequence ID" value="SDD65463.1"/>
    <property type="molecule type" value="Genomic_DNA"/>
</dbReference>
<dbReference type="Proteomes" id="UP000182413">
    <property type="component" value="Unassembled WGS sequence"/>
</dbReference>
<organism evidence="1 2">
    <name type="scientific">Ectopseudomonas alcaliphila</name>
    <dbReference type="NCBI Taxonomy" id="101564"/>
    <lineage>
        <taxon>Bacteria</taxon>
        <taxon>Pseudomonadati</taxon>
        <taxon>Pseudomonadota</taxon>
        <taxon>Gammaproteobacteria</taxon>
        <taxon>Pseudomonadales</taxon>
        <taxon>Pseudomonadaceae</taxon>
        <taxon>Ectopseudomonas</taxon>
    </lineage>
</organism>